<accession>A0ABV4NSZ6</accession>
<evidence type="ECO:0000313" key="1">
    <source>
        <dbReference type="EMBL" id="MFA0792623.1"/>
    </source>
</evidence>
<name>A0ABV4NSZ6_9GAMM</name>
<proteinExistence type="predicted"/>
<dbReference type="Proteomes" id="UP001569414">
    <property type="component" value="Unassembled WGS sequence"/>
</dbReference>
<protein>
    <submittedName>
        <fullName evidence="1">Uncharacterized protein</fullName>
    </submittedName>
</protein>
<dbReference type="EMBL" id="JBGMEL010000034">
    <property type="protein sequence ID" value="MFA0792623.1"/>
    <property type="molecule type" value="Genomic_DNA"/>
</dbReference>
<reference evidence="1 2" key="1">
    <citation type="submission" date="2024-08" db="EMBL/GenBank/DDBJ databases">
        <authorList>
            <person name="Ishaq N."/>
        </authorList>
    </citation>
    <scope>NUCLEOTIDE SEQUENCE [LARGE SCALE GENOMIC DNA]</scope>
    <source>
        <strain evidence="1 2">JCM 30400</strain>
    </source>
</reference>
<evidence type="ECO:0000313" key="2">
    <source>
        <dbReference type="Proteomes" id="UP001569414"/>
    </source>
</evidence>
<comment type="caution">
    <text evidence="1">The sequence shown here is derived from an EMBL/GenBank/DDBJ whole genome shotgun (WGS) entry which is preliminary data.</text>
</comment>
<sequence length="73" mass="8387">MDIPLNAIGKIEAGDNKGWQVKVEPCATDSENCLVLISRDFSNPEAEGYDDWVEDYESLKQYFKESKWLISWA</sequence>
<organism evidence="1 2">
    <name type="scientific">Microbulbifer echini</name>
    <dbReference type="NCBI Taxonomy" id="1529067"/>
    <lineage>
        <taxon>Bacteria</taxon>
        <taxon>Pseudomonadati</taxon>
        <taxon>Pseudomonadota</taxon>
        <taxon>Gammaproteobacteria</taxon>
        <taxon>Cellvibrionales</taxon>
        <taxon>Microbulbiferaceae</taxon>
        <taxon>Microbulbifer</taxon>
    </lineage>
</organism>
<gene>
    <name evidence="1" type="ORF">ACCI51_18975</name>
</gene>
<dbReference type="RefSeq" id="WP_371844993.1">
    <property type="nucleotide sequence ID" value="NZ_JBGMEL010000034.1"/>
</dbReference>
<keyword evidence="2" id="KW-1185">Reference proteome</keyword>